<evidence type="ECO:0000313" key="8">
    <source>
        <dbReference type="EMBL" id="SVA51463.1"/>
    </source>
</evidence>
<keyword evidence="5" id="KW-0378">Hydrolase</keyword>
<keyword evidence="2" id="KW-0964">Secreted</keyword>
<evidence type="ECO:0000256" key="1">
    <source>
        <dbReference type="ARBA" id="ARBA00004613"/>
    </source>
</evidence>
<name>A0A381WHQ9_9ZZZZ</name>
<dbReference type="PANTHER" id="PTHR38050">
    <property type="match status" value="1"/>
</dbReference>
<organism evidence="8">
    <name type="scientific">marine metagenome</name>
    <dbReference type="NCBI Taxonomy" id="408172"/>
    <lineage>
        <taxon>unclassified sequences</taxon>
        <taxon>metagenomes</taxon>
        <taxon>ecological metagenomes</taxon>
    </lineage>
</organism>
<accession>A0A381WHQ9</accession>
<protein>
    <recommendedName>
        <fullName evidence="9">Phospholipase/carboxylesterase/thioesterase domain-containing protein</fullName>
    </recommendedName>
</protein>
<dbReference type="PANTHER" id="PTHR38050:SF2">
    <property type="entry name" value="FERULOYL ESTERASE C-RELATED"/>
    <property type="match status" value="1"/>
</dbReference>
<evidence type="ECO:0000256" key="2">
    <source>
        <dbReference type="ARBA" id="ARBA00022525"/>
    </source>
</evidence>
<evidence type="ECO:0000256" key="7">
    <source>
        <dbReference type="ARBA" id="ARBA00023326"/>
    </source>
</evidence>
<evidence type="ECO:0000256" key="3">
    <source>
        <dbReference type="ARBA" id="ARBA00022651"/>
    </source>
</evidence>
<feature type="non-terminal residue" evidence="8">
    <location>
        <position position="213"/>
    </location>
</feature>
<keyword evidence="4" id="KW-0732">Signal</keyword>
<dbReference type="AlphaFoldDB" id="A0A381WHQ9"/>
<evidence type="ECO:0000256" key="6">
    <source>
        <dbReference type="ARBA" id="ARBA00023277"/>
    </source>
</evidence>
<evidence type="ECO:0008006" key="9">
    <source>
        <dbReference type="Google" id="ProtNLM"/>
    </source>
</evidence>
<sequence>MKQILLIFAGFIILGLEASSHEEKSSGCDDLNPVLGKTTVFIEHEGKNRSYRLYVPKNYKSDVPTPLIINFHGTGSNAEQQAVYSDMDSVADKKGFIHVNPQGLELDGKPVFNAGLTMQSPANKRDFSKAPRDDVDFAKTIVEDVSTKYCLNKKKVYSTGMSNGGRMSYRIGCEAADTFAAIAPVAGVLSLPPEKCQPTKAVPSIAFHGTWDL</sequence>
<dbReference type="InterPro" id="IPR029058">
    <property type="entry name" value="AB_hydrolase_fold"/>
</dbReference>
<gene>
    <name evidence="8" type="ORF">METZ01_LOCUS104317</name>
</gene>
<proteinExistence type="predicted"/>
<dbReference type="GO" id="GO:0005576">
    <property type="term" value="C:extracellular region"/>
    <property type="evidence" value="ECO:0007669"/>
    <property type="project" value="UniProtKB-SubCell"/>
</dbReference>
<keyword evidence="7" id="KW-0624">Polysaccharide degradation</keyword>
<keyword evidence="6" id="KW-0119">Carbohydrate metabolism</keyword>
<dbReference type="GO" id="GO:0030600">
    <property type="term" value="F:feruloyl esterase activity"/>
    <property type="evidence" value="ECO:0007669"/>
    <property type="project" value="InterPro"/>
</dbReference>
<evidence type="ECO:0000256" key="4">
    <source>
        <dbReference type="ARBA" id="ARBA00022729"/>
    </source>
</evidence>
<keyword evidence="3" id="KW-0858">Xylan degradation</keyword>
<dbReference type="Gene3D" id="3.40.50.1820">
    <property type="entry name" value="alpha/beta hydrolase"/>
    <property type="match status" value="1"/>
</dbReference>
<comment type="subcellular location">
    <subcellularLocation>
        <location evidence="1">Secreted</location>
    </subcellularLocation>
</comment>
<evidence type="ECO:0000256" key="5">
    <source>
        <dbReference type="ARBA" id="ARBA00022801"/>
    </source>
</evidence>
<dbReference type="InterPro" id="IPR043595">
    <property type="entry name" value="FaeB/C/D"/>
</dbReference>
<dbReference type="EMBL" id="UINC01011696">
    <property type="protein sequence ID" value="SVA51463.1"/>
    <property type="molecule type" value="Genomic_DNA"/>
</dbReference>
<dbReference type="GO" id="GO:0045493">
    <property type="term" value="P:xylan catabolic process"/>
    <property type="evidence" value="ECO:0007669"/>
    <property type="project" value="UniProtKB-KW"/>
</dbReference>
<reference evidence="8" key="1">
    <citation type="submission" date="2018-05" db="EMBL/GenBank/DDBJ databases">
        <authorList>
            <person name="Lanie J.A."/>
            <person name="Ng W.-L."/>
            <person name="Kazmierczak K.M."/>
            <person name="Andrzejewski T.M."/>
            <person name="Davidsen T.M."/>
            <person name="Wayne K.J."/>
            <person name="Tettelin H."/>
            <person name="Glass J.I."/>
            <person name="Rusch D."/>
            <person name="Podicherti R."/>
            <person name="Tsui H.-C.T."/>
            <person name="Winkler M.E."/>
        </authorList>
    </citation>
    <scope>NUCLEOTIDE SEQUENCE</scope>
</reference>
<dbReference type="SUPFAM" id="SSF53474">
    <property type="entry name" value="alpha/beta-Hydrolases"/>
    <property type="match status" value="1"/>
</dbReference>